<dbReference type="EMBL" id="AP005538">
    <property type="protein sequence ID" value="BAD17370.1"/>
    <property type="molecule type" value="Genomic_DNA"/>
</dbReference>
<reference evidence="1" key="1">
    <citation type="submission" date="2002-03" db="EMBL/GenBank/DDBJ databases">
        <title>Oryza sativa nipponbare(GA3) genomic DNA, chromosome 2, BAC clone:OJ1448_G06.</title>
        <authorList>
            <person name="Sasaki T."/>
            <person name="Matsumoto T."/>
            <person name="Yamamoto K."/>
        </authorList>
    </citation>
    <scope>NUCLEOTIDE SEQUENCE</scope>
</reference>
<sequence length="54" mass="5969">MSRIFGDACEIWRDRQVEWRARGRDVAVKAACTHLHLQGFGVAVGEAVATTVAR</sequence>
<organism evidence="2 3">
    <name type="scientific">Oryza sativa subsp. japonica</name>
    <name type="common">Rice</name>
    <dbReference type="NCBI Taxonomy" id="39947"/>
    <lineage>
        <taxon>Eukaryota</taxon>
        <taxon>Viridiplantae</taxon>
        <taxon>Streptophyta</taxon>
        <taxon>Embryophyta</taxon>
        <taxon>Tracheophyta</taxon>
        <taxon>Spermatophyta</taxon>
        <taxon>Magnoliopsida</taxon>
        <taxon>Liliopsida</taxon>
        <taxon>Poales</taxon>
        <taxon>Poaceae</taxon>
        <taxon>BOP clade</taxon>
        <taxon>Oryzoideae</taxon>
        <taxon>Oryzeae</taxon>
        <taxon>Oryzinae</taxon>
        <taxon>Oryza</taxon>
        <taxon>Oryza sativa</taxon>
    </lineage>
</organism>
<reference evidence="3" key="3">
    <citation type="journal article" date="2005" name="Nature">
        <title>The map-based sequence of the rice genome.</title>
        <authorList>
            <consortium name="International rice genome sequencing project (IRGSP)"/>
            <person name="Matsumoto T."/>
            <person name="Wu J."/>
            <person name="Kanamori H."/>
            <person name="Katayose Y."/>
            <person name="Fujisawa M."/>
            <person name="Namiki N."/>
            <person name="Mizuno H."/>
            <person name="Yamamoto K."/>
            <person name="Antonio B.A."/>
            <person name="Baba T."/>
            <person name="Sakata K."/>
            <person name="Nagamura Y."/>
            <person name="Aoki H."/>
            <person name="Arikawa K."/>
            <person name="Arita K."/>
            <person name="Bito T."/>
            <person name="Chiden Y."/>
            <person name="Fujitsuka N."/>
            <person name="Fukunaka R."/>
            <person name="Hamada M."/>
            <person name="Harada C."/>
            <person name="Hayashi A."/>
            <person name="Hijishita S."/>
            <person name="Honda M."/>
            <person name="Hosokawa S."/>
            <person name="Ichikawa Y."/>
            <person name="Idonuma A."/>
            <person name="Iijima M."/>
            <person name="Ikeda M."/>
            <person name="Ikeno M."/>
            <person name="Ito K."/>
            <person name="Ito S."/>
            <person name="Ito T."/>
            <person name="Ito Y."/>
            <person name="Ito Y."/>
            <person name="Iwabuchi A."/>
            <person name="Kamiya K."/>
            <person name="Karasawa W."/>
            <person name="Kurita K."/>
            <person name="Katagiri S."/>
            <person name="Kikuta A."/>
            <person name="Kobayashi H."/>
            <person name="Kobayashi N."/>
            <person name="Machita K."/>
            <person name="Maehara T."/>
            <person name="Masukawa M."/>
            <person name="Mizubayashi T."/>
            <person name="Mukai Y."/>
            <person name="Nagasaki H."/>
            <person name="Nagata Y."/>
            <person name="Naito S."/>
            <person name="Nakashima M."/>
            <person name="Nakama Y."/>
            <person name="Nakamichi Y."/>
            <person name="Nakamura M."/>
            <person name="Meguro A."/>
            <person name="Negishi M."/>
            <person name="Ohta I."/>
            <person name="Ohta T."/>
            <person name="Okamoto M."/>
            <person name="Ono N."/>
            <person name="Saji S."/>
            <person name="Sakaguchi M."/>
            <person name="Sakai K."/>
            <person name="Shibata M."/>
            <person name="Shimokawa T."/>
            <person name="Song J."/>
            <person name="Takazaki Y."/>
            <person name="Terasawa K."/>
            <person name="Tsugane M."/>
            <person name="Tsuji K."/>
            <person name="Ueda S."/>
            <person name="Waki K."/>
            <person name="Yamagata H."/>
            <person name="Yamamoto M."/>
            <person name="Yamamoto S."/>
            <person name="Yamane H."/>
            <person name="Yoshiki S."/>
            <person name="Yoshihara R."/>
            <person name="Yukawa K."/>
            <person name="Zhong H."/>
            <person name="Yano M."/>
            <person name="Yuan Q."/>
            <person name="Ouyang S."/>
            <person name="Liu J."/>
            <person name="Jones K.M."/>
            <person name="Gansberger K."/>
            <person name="Moffat K."/>
            <person name="Hill J."/>
            <person name="Bera J."/>
            <person name="Fadrosh D."/>
            <person name="Jin S."/>
            <person name="Johri S."/>
            <person name="Kim M."/>
            <person name="Overton L."/>
            <person name="Reardon M."/>
            <person name="Tsitrin T."/>
            <person name="Vuong H."/>
            <person name="Weaver B."/>
            <person name="Ciecko A."/>
            <person name="Tallon L."/>
            <person name="Jackson J."/>
            <person name="Pai G."/>
            <person name="Aken S.V."/>
            <person name="Utterback T."/>
            <person name="Reidmuller S."/>
            <person name="Feldblyum T."/>
            <person name="Hsiao J."/>
            <person name="Zismann V."/>
            <person name="Iobst S."/>
            <person name="de Vazeille A.R."/>
            <person name="Buell C.R."/>
            <person name="Ying K."/>
            <person name="Li Y."/>
            <person name="Lu T."/>
            <person name="Huang Y."/>
            <person name="Zhao Q."/>
            <person name="Feng Q."/>
            <person name="Zhang L."/>
            <person name="Zhu J."/>
            <person name="Weng Q."/>
            <person name="Mu J."/>
            <person name="Lu Y."/>
            <person name="Fan D."/>
            <person name="Liu Y."/>
            <person name="Guan J."/>
            <person name="Zhang Y."/>
            <person name="Yu S."/>
            <person name="Liu X."/>
            <person name="Zhang Y."/>
            <person name="Hong G."/>
            <person name="Han B."/>
            <person name="Choisne N."/>
            <person name="Demange N."/>
            <person name="Orjeda G."/>
            <person name="Samain S."/>
            <person name="Cattolico L."/>
            <person name="Pelletier E."/>
            <person name="Couloux A."/>
            <person name="Segurens B."/>
            <person name="Wincker P."/>
            <person name="D'Hont A."/>
            <person name="Scarpelli C."/>
            <person name="Weissenbach J."/>
            <person name="Salanoubat M."/>
            <person name="Quetier F."/>
            <person name="Yu Y."/>
            <person name="Kim H.R."/>
            <person name="Rambo T."/>
            <person name="Currie J."/>
            <person name="Collura K."/>
            <person name="Luo M."/>
            <person name="Yang T."/>
            <person name="Ammiraju J.S.S."/>
            <person name="Engler F."/>
            <person name="Soderlund C."/>
            <person name="Wing R.A."/>
            <person name="Palmer L.E."/>
            <person name="de la Bastide M."/>
            <person name="Spiegel L."/>
            <person name="Nascimento L."/>
            <person name="Zutavern T."/>
            <person name="O'Shaughnessy A."/>
            <person name="Dike S."/>
            <person name="Dedhia N."/>
            <person name="Preston R."/>
            <person name="Balija V."/>
            <person name="McCombie W.R."/>
            <person name="Chow T."/>
            <person name="Chen H."/>
            <person name="Chung M."/>
            <person name="Chen C."/>
            <person name="Shaw J."/>
            <person name="Wu H."/>
            <person name="Hsiao K."/>
            <person name="Chao Y."/>
            <person name="Chu M."/>
            <person name="Cheng C."/>
            <person name="Hour A."/>
            <person name="Lee P."/>
            <person name="Lin S."/>
            <person name="Lin Y."/>
            <person name="Liou J."/>
            <person name="Liu S."/>
            <person name="Hsing Y."/>
            <person name="Raghuvanshi S."/>
            <person name="Mohanty A."/>
            <person name="Bharti A.K."/>
            <person name="Gaur A."/>
            <person name="Gupta V."/>
            <person name="Kumar D."/>
            <person name="Ravi V."/>
            <person name="Vij S."/>
            <person name="Kapur A."/>
            <person name="Khurana P."/>
            <person name="Khurana P."/>
            <person name="Khurana J.P."/>
            <person name="Tyagi A.K."/>
            <person name="Gaikwad K."/>
            <person name="Singh A."/>
            <person name="Dalal V."/>
            <person name="Srivastava S."/>
            <person name="Dixit A."/>
            <person name="Pal A.K."/>
            <person name="Ghazi I.A."/>
            <person name="Yadav M."/>
            <person name="Pandit A."/>
            <person name="Bhargava A."/>
            <person name="Sureshbabu K."/>
            <person name="Batra K."/>
            <person name="Sharma T.R."/>
            <person name="Mohapatra T."/>
            <person name="Singh N.K."/>
            <person name="Messing J."/>
            <person name="Nelson A.B."/>
            <person name="Fuks G."/>
            <person name="Kavchok S."/>
            <person name="Keizer G."/>
            <person name="Linton E."/>
            <person name="Llaca V."/>
            <person name="Song R."/>
            <person name="Tanyolac B."/>
            <person name="Young S."/>
            <person name="Ho-Il K."/>
            <person name="Hahn J.H."/>
            <person name="Sangsakoo G."/>
            <person name="Vanavichit A."/>
            <person name="de Mattos Luiz.A.T."/>
            <person name="Zimmer P.D."/>
            <person name="Malone G."/>
            <person name="Dellagostin O."/>
            <person name="de Oliveira A.C."/>
            <person name="Bevan M."/>
            <person name="Bancroft I."/>
            <person name="Minx P."/>
            <person name="Cordum H."/>
            <person name="Wilson R."/>
            <person name="Cheng Z."/>
            <person name="Jin W."/>
            <person name="Jiang J."/>
            <person name="Leong S.A."/>
            <person name="Iwama H."/>
            <person name="Gojobori T."/>
            <person name="Itoh T."/>
            <person name="Niimura Y."/>
            <person name="Fujii Y."/>
            <person name="Habara T."/>
            <person name="Sakai H."/>
            <person name="Sato Y."/>
            <person name="Wilson G."/>
            <person name="Kumar K."/>
            <person name="McCouch S."/>
            <person name="Juretic N."/>
            <person name="Hoen D."/>
            <person name="Wright S."/>
            <person name="Bruskiewich R."/>
            <person name="Bureau T."/>
            <person name="Miyao A."/>
            <person name="Hirochika H."/>
            <person name="Nishikawa T."/>
            <person name="Kadowaki K."/>
            <person name="Sugiura M."/>
            <person name="Burr B."/>
            <person name="Sasaki T."/>
        </authorList>
    </citation>
    <scope>NUCLEOTIDE SEQUENCE [LARGE SCALE GENOMIC DNA]</scope>
    <source>
        <strain evidence="3">cv. Nipponbare</strain>
    </source>
</reference>
<reference evidence="3" key="4">
    <citation type="journal article" date="2008" name="Nucleic Acids Res.">
        <title>The rice annotation project database (RAP-DB): 2008 update.</title>
        <authorList>
            <consortium name="The rice annotation project (RAP)"/>
        </authorList>
    </citation>
    <scope>GENOME REANNOTATION</scope>
    <source>
        <strain evidence="3">cv. Nipponbare</strain>
    </source>
</reference>
<gene>
    <name evidence="1" type="ORF">OJ1448_G06.30</name>
    <name evidence="2" type="ORF">OSJNBb0013K01.11</name>
</gene>
<dbReference type="AlphaFoldDB" id="Q6YZ59"/>
<dbReference type="Proteomes" id="UP000000763">
    <property type="component" value="Chromosome 2"/>
</dbReference>
<evidence type="ECO:0000313" key="3">
    <source>
        <dbReference type="Proteomes" id="UP000000763"/>
    </source>
</evidence>
<name>Q6YZ59_ORYSJ</name>
<proteinExistence type="predicted"/>
<protein>
    <submittedName>
        <fullName evidence="2">Uncharacterized protein</fullName>
    </submittedName>
</protein>
<evidence type="ECO:0000313" key="1">
    <source>
        <dbReference type="EMBL" id="BAD17152.1"/>
    </source>
</evidence>
<accession>Q6YZ59</accession>
<evidence type="ECO:0000313" key="2">
    <source>
        <dbReference type="EMBL" id="BAD17370.1"/>
    </source>
</evidence>
<reference evidence="2" key="2">
    <citation type="submission" date="2002-07" db="EMBL/GenBank/DDBJ databases">
        <title>Oryza sativa nipponbare(GA3) genomic DNA, chromosome 2, BAC clone:OSJNBb0013K01.</title>
        <authorList>
            <person name="Sasaki T."/>
            <person name="Matsumoto T."/>
            <person name="Katayose Y."/>
        </authorList>
    </citation>
    <scope>NUCLEOTIDE SEQUENCE</scope>
</reference>
<dbReference type="EMBL" id="AP004853">
    <property type="protein sequence ID" value="BAD17152.1"/>
    <property type="molecule type" value="Genomic_DNA"/>
</dbReference>